<feature type="compositionally biased region" description="Low complexity" evidence="2">
    <location>
        <begin position="374"/>
        <end position="482"/>
    </location>
</feature>
<dbReference type="InterPro" id="IPR018247">
    <property type="entry name" value="EF_Hand_1_Ca_BS"/>
</dbReference>
<keyword evidence="6" id="KW-1185">Reference proteome</keyword>
<dbReference type="PANTHER" id="PTHR45691:SF6">
    <property type="entry name" value="PROTEIN DIAPHANOUS"/>
    <property type="match status" value="1"/>
</dbReference>
<evidence type="ECO:0000259" key="4">
    <source>
        <dbReference type="PROSITE" id="PS50222"/>
    </source>
</evidence>
<evidence type="ECO:0008006" key="7">
    <source>
        <dbReference type="Google" id="ProtNLM"/>
    </source>
</evidence>
<dbReference type="PROSITE" id="PS50222">
    <property type="entry name" value="EF_HAND_2"/>
    <property type="match status" value="1"/>
</dbReference>
<dbReference type="SUPFAM" id="SSF47473">
    <property type="entry name" value="EF-hand"/>
    <property type="match status" value="1"/>
</dbReference>
<protein>
    <recommendedName>
        <fullName evidence="7">Calmodulin</fullName>
    </recommendedName>
</protein>
<reference evidence="5" key="1">
    <citation type="submission" date="2023-01" db="EMBL/GenBank/DDBJ databases">
        <title>Metagenome sequencing of chrysophaentin producing Chrysophaeum taylorii.</title>
        <authorList>
            <person name="Davison J."/>
            <person name="Bewley C."/>
        </authorList>
    </citation>
    <scope>NUCLEOTIDE SEQUENCE</scope>
    <source>
        <strain evidence="5">NIES-1699</strain>
    </source>
</reference>
<dbReference type="SMART" id="SM00228">
    <property type="entry name" value="PDZ"/>
    <property type="match status" value="3"/>
</dbReference>
<dbReference type="EMBL" id="JAQMWT010000398">
    <property type="protein sequence ID" value="KAJ8601900.1"/>
    <property type="molecule type" value="Genomic_DNA"/>
</dbReference>
<comment type="caution">
    <text evidence="5">The sequence shown here is derived from an EMBL/GenBank/DDBJ whole genome shotgun (WGS) entry which is preliminary data.</text>
</comment>
<feature type="compositionally biased region" description="Pro residues" evidence="2">
    <location>
        <begin position="504"/>
        <end position="521"/>
    </location>
</feature>
<dbReference type="PANTHER" id="PTHR45691">
    <property type="entry name" value="PROTEIN DIAPHANOUS"/>
    <property type="match status" value="1"/>
</dbReference>
<evidence type="ECO:0000313" key="5">
    <source>
        <dbReference type="EMBL" id="KAJ8601900.1"/>
    </source>
</evidence>
<dbReference type="InterPro" id="IPR011992">
    <property type="entry name" value="EF-hand-dom_pair"/>
</dbReference>
<accession>A0AAD7UCT7</accession>
<evidence type="ECO:0000256" key="1">
    <source>
        <dbReference type="ARBA" id="ARBA00022837"/>
    </source>
</evidence>
<dbReference type="Proteomes" id="UP001230188">
    <property type="component" value="Unassembled WGS sequence"/>
</dbReference>
<proteinExistence type="predicted"/>
<dbReference type="InterPro" id="IPR036034">
    <property type="entry name" value="PDZ_sf"/>
</dbReference>
<feature type="domain" description="PDZ" evidence="3">
    <location>
        <begin position="545"/>
        <end position="622"/>
    </location>
</feature>
<evidence type="ECO:0000256" key="2">
    <source>
        <dbReference type="SAM" id="MobiDB-lite"/>
    </source>
</evidence>
<dbReference type="PROSITE" id="PS00018">
    <property type="entry name" value="EF_HAND_1"/>
    <property type="match status" value="1"/>
</dbReference>
<keyword evidence="1" id="KW-0106">Calcium</keyword>
<gene>
    <name evidence="5" type="ORF">CTAYLR_002679</name>
</gene>
<dbReference type="Gene3D" id="2.30.42.10">
    <property type="match status" value="1"/>
</dbReference>
<dbReference type="InterPro" id="IPR002048">
    <property type="entry name" value="EF_hand_dom"/>
</dbReference>
<dbReference type="InterPro" id="IPR001478">
    <property type="entry name" value="PDZ"/>
</dbReference>
<dbReference type="GO" id="GO:0005884">
    <property type="term" value="C:actin filament"/>
    <property type="evidence" value="ECO:0007669"/>
    <property type="project" value="TreeGrafter"/>
</dbReference>
<dbReference type="InterPro" id="IPR051412">
    <property type="entry name" value="Formin_Homology_Diaphanous_sf"/>
</dbReference>
<organism evidence="5 6">
    <name type="scientific">Chrysophaeum taylorii</name>
    <dbReference type="NCBI Taxonomy" id="2483200"/>
    <lineage>
        <taxon>Eukaryota</taxon>
        <taxon>Sar</taxon>
        <taxon>Stramenopiles</taxon>
        <taxon>Ochrophyta</taxon>
        <taxon>Pelagophyceae</taxon>
        <taxon>Pelagomonadales</taxon>
        <taxon>Pelagomonadaceae</taxon>
        <taxon>Chrysophaeum</taxon>
    </lineage>
</organism>
<dbReference type="GO" id="GO:0030041">
    <property type="term" value="P:actin filament polymerization"/>
    <property type="evidence" value="ECO:0007669"/>
    <property type="project" value="TreeGrafter"/>
</dbReference>
<dbReference type="Pfam" id="PF13405">
    <property type="entry name" value="EF-hand_6"/>
    <property type="match status" value="1"/>
</dbReference>
<feature type="domain" description="PDZ" evidence="3">
    <location>
        <begin position="228"/>
        <end position="313"/>
    </location>
</feature>
<evidence type="ECO:0000259" key="3">
    <source>
        <dbReference type="PROSITE" id="PS50106"/>
    </source>
</evidence>
<sequence>MASDPFESVYIPSDGDVSHLSTQELKAVVVAWTGDKSKVPMEKGDLRDAAERGIAQALDLKTMRELIARSGLSHRDCNTMELLRARCVAAMARLREAEIPFMARPHGAFRDNQFPVTWRTFDIVFKEGSLGLSIALDSGGNLSVVKVSGQDPQKAGLRPKDALLKINGCGFADVYDLATFERDVLRRLRCAPRPLKLTFLVGDGRWPPTADAVARPAASAPAPPQEECTTVKFDTRGTLGFSLGLNRDQRLEVSKVRELETSPCWIAGIKPGDELIAINGRKFGLVAQTQFDAVVQQLKQTPRPMKLTFKRNGTMQQQPPPSKASIPPRANRSPPPAQQPAPAAKQSPSPVKQQSAPPATTTTKKQQQPPPPKNNNNSKPAAKKTTAAAASSKPSAAPAPAAPSQKSAMKKSASTAPPHKSVPKTSASAAPAKTASAAPAKTASAAPAKTASAAPAKTASAAPAKTASAAPAKTASAAPPKTDAAEASWKEFVSKAAADALNEPPAPPLNEPPAPPAPPAPEGTTKAKTEGDVYRYDAVFPKQLLGIALALSRSVNDGTLHVEVTEVRPTCEATEVEVHDRLVAINGDNVGAVKDEGEFKSEILEKLKAAGRPLTLTFTSGVQGSFCTSQSYAQDLFDQIDNNGDGLISQVELIKALRKLPDLAEALSLPKIIRQEDGSRDAFTAVFHALAVRDDKNISKREWAHGLAKLASETII</sequence>
<feature type="compositionally biased region" description="Low complexity" evidence="2">
    <location>
        <begin position="340"/>
        <end position="367"/>
    </location>
</feature>
<dbReference type="GO" id="GO:0005509">
    <property type="term" value="F:calcium ion binding"/>
    <property type="evidence" value="ECO:0007669"/>
    <property type="project" value="InterPro"/>
</dbReference>
<dbReference type="AlphaFoldDB" id="A0AAD7UCT7"/>
<evidence type="ECO:0000313" key="6">
    <source>
        <dbReference type="Proteomes" id="UP001230188"/>
    </source>
</evidence>
<dbReference type="Pfam" id="PF00595">
    <property type="entry name" value="PDZ"/>
    <property type="match status" value="1"/>
</dbReference>
<dbReference type="PROSITE" id="PS50106">
    <property type="entry name" value="PDZ"/>
    <property type="match status" value="2"/>
</dbReference>
<dbReference type="SUPFAM" id="SSF50156">
    <property type="entry name" value="PDZ domain-like"/>
    <property type="match status" value="1"/>
</dbReference>
<feature type="region of interest" description="Disordered" evidence="2">
    <location>
        <begin position="501"/>
        <end position="527"/>
    </location>
</feature>
<dbReference type="CDD" id="cd00136">
    <property type="entry name" value="PDZ_canonical"/>
    <property type="match status" value="1"/>
</dbReference>
<feature type="region of interest" description="Disordered" evidence="2">
    <location>
        <begin position="302"/>
        <end position="487"/>
    </location>
</feature>
<feature type="domain" description="EF-hand" evidence="4">
    <location>
        <begin position="628"/>
        <end position="663"/>
    </location>
</feature>
<dbReference type="Gene3D" id="1.10.238.10">
    <property type="entry name" value="EF-hand"/>
    <property type="match status" value="1"/>
</dbReference>
<name>A0AAD7UCT7_9STRA</name>